<gene>
    <name evidence="1" type="ORF">POCTA_138.1.T2010010</name>
</gene>
<accession>A0A8S1YN24</accession>
<name>A0A8S1YN24_PAROT</name>
<proteinExistence type="predicted"/>
<evidence type="ECO:0000313" key="1">
    <source>
        <dbReference type="EMBL" id="CAD8215058.1"/>
    </source>
</evidence>
<protein>
    <submittedName>
        <fullName evidence="1">Uncharacterized protein</fullName>
    </submittedName>
</protein>
<comment type="caution">
    <text evidence="1">The sequence shown here is derived from an EMBL/GenBank/DDBJ whole genome shotgun (WGS) entry which is preliminary data.</text>
</comment>
<dbReference type="EMBL" id="CAJJDP010000205">
    <property type="protein sequence ID" value="CAD8215058.1"/>
    <property type="molecule type" value="Genomic_DNA"/>
</dbReference>
<sequence>MILNYLRIVAQLLVYVKIQPIKRIKFKNQIGMFQSNCFQLINVMEYTSQTLKFIFYVCLDNSTKRIVKMTQFVSDDDEQIKFEKYVDPMKYSFNSYHGLFQRNYSQSLLNQRTKFSIKYQRILTFSKNNNYYQLLERSWKQ</sequence>
<organism evidence="1 2">
    <name type="scientific">Paramecium octaurelia</name>
    <dbReference type="NCBI Taxonomy" id="43137"/>
    <lineage>
        <taxon>Eukaryota</taxon>
        <taxon>Sar</taxon>
        <taxon>Alveolata</taxon>
        <taxon>Ciliophora</taxon>
        <taxon>Intramacronucleata</taxon>
        <taxon>Oligohymenophorea</taxon>
        <taxon>Peniculida</taxon>
        <taxon>Parameciidae</taxon>
        <taxon>Paramecium</taxon>
    </lineage>
</organism>
<dbReference type="Proteomes" id="UP000683925">
    <property type="component" value="Unassembled WGS sequence"/>
</dbReference>
<reference evidence="1" key="1">
    <citation type="submission" date="2021-01" db="EMBL/GenBank/DDBJ databases">
        <authorList>
            <consortium name="Genoscope - CEA"/>
            <person name="William W."/>
        </authorList>
    </citation>
    <scope>NUCLEOTIDE SEQUENCE</scope>
</reference>
<keyword evidence="2" id="KW-1185">Reference proteome</keyword>
<evidence type="ECO:0000313" key="2">
    <source>
        <dbReference type="Proteomes" id="UP000683925"/>
    </source>
</evidence>
<dbReference type="AlphaFoldDB" id="A0A8S1YN24"/>